<dbReference type="EMBL" id="RHHB01000003">
    <property type="protein sequence ID" value="RNB51549.1"/>
    <property type="molecule type" value="Genomic_DNA"/>
</dbReference>
<keyword evidence="3" id="KW-1185">Reference proteome</keyword>
<proteinExistence type="predicted"/>
<feature type="region of interest" description="Disordered" evidence="1">
    <location>
        <begin position="1"/>
        <end position="26"/>
    </location>
</feature>
<dbReference type="AlphaFoldDB" id="A0A3M8AKK9"/>
<evidence type="ECO:0000313" key="2">
    <source>
        <dbReference type="EMBL" id="RNB51549.1"/>
    </source>
</evidence>
<comment type="caution">
    <text evidence="2">The sequence shown here is derived from an EMBL/GenBank/DDBJ whole genome shotgun (WGS) entry which is preliminary data.</text>
</comment>
<sequence length="217" mass="21976">MPRSAAARAVDGAESASAESPTVVGMPSTPVVRRRRAALAAGAAGALVVALAACTSPAPTVSPAPSADPSASAEPIFASDEEALAAAVAAHEAYLAMNDAIISDGGGTERILAYTTPEYGAQRIDELAAFVSSGLRSTGRTTFDTVSLAEYAESEQPPRISMYACVDVSGTRLINSAGVDVTPADRDSRVPVLLSFEGGPGSVLVSGSQLWSGDNFC</sequence>
<evidence type="ECO:0000313" key="3">
    <source>
        <dbReference type="Proteomes" id="UP000275048"/>
    </source>
</evidence>
<protein>
    <recommendedName>
        <fullName evidence="4">Lipoprotein</fullName>
    </recommendedName>
</protein>
<gene>
    <name evidence="2" type="ORF">EDM22_03700</name>
</gene>
<accession>A0A3M8AKK9</accession>
<organism evidence="2 3">
    <name type="scientific">Agromyces tardus</name>
    <dbReference type="NCBI Taxonomy" id="2583849"/>
    <lineage>
        <taxon>Bacteria</taxon>
        <taxon>Bacillati</taxon>
        <taxon>Actinomycetota</taxon>
        <taxon>Actinomycetes</taxon>
        <taxon>Micrococcales</taxon>
        <taxon>Microbacteriaceae</taxon>
        <taxon>Agromyces</taxon>
    </lineage>
</organism>
<evidence type="ECO:0008006" key="4">
    <source>
        <dbReference type="Google" id="ProtNLM"/>
    </source>
</evidence>
<name>A0A3M8AKK9_9MICO</name>
<reference evidence="2 3" key="1">
    <citation type="submission" date="2018-10" db="EMBL/GenBank/DDBJ databases">
        <title>Isolation, diversity and antibacterial activity of antinobacteria from the wheat rhizosphere soil.</title>
        <authorList>
            <person name="Sun T."/>
        </authorList>
    </citation>
    <scope>NUCLEOTIDE SEQUENCE [LARGE SCALE GENOMIC DNA]</scope>
    <source>
        <strain evidence="2 3">SJ-23</strain>
    </source>
</reference>
<evidence type="ECO:0000256" key="1">
    <source>
        <dbReference type="SAM" id="MobiDB-lite"/>
    </source>
</evidence>
<dbReference type="Proteomes" id="UP000275048">
    <property type="component" value="Unassembled WGS sequence"/>
</dbReference>